<dbReference type="InterPro" id="IPR009050">
    <property type="entry name" value="Globin-like_sf"/>
</dbReference>
<evidence type="ECO:0000256" key="5">
    <source>
        <dbReference type="RuleBase" id="RU000356"/>
    </source>
</evidence>
<dbReference type="PANTHER" id="PTHR43396">
    <property type="entry name" value="FLAVOHEMOPROTEIN"/>
    <property type="match status" value="1"/>
</dbReference>
<keyword evidence="4" id="KW-0408">Iron</keyword>
<dbReference type="InterPro" id="IPR012292">
    <property type="entry name" value="Globin/Proto"/>
</dbReference>
<dbReference type="PANTHER" id="PTHR43396:SF3">
    <property type="entry name" value="FLAVOHEMOPROTEIN"/>
    <property type="match status" value="1"/>
</dbReference>
<comment type="caution">
    <text evidence="7">The sequence shown here is derived from an EMBL/GenBank/DDBJ whole genome shotgun (WGS) entry which is preliminary data.</text>
</comment>
<keyword evidence="5" id="KW-0813">Transport</keyword>
<dbReference type="EMBL" id="JAASQL010000001">
    <property type="protein sequence ID" value="NIJ44388.1"/>
    <property type="molecule type" value="Genomic_DNA"/>
</dbReference>
<dbReference type="CDD" id="cd12131">
    <property type="entry name" value="HGbI-like"/>
    <property type="match status" value="1"/>
</dbReference>
<evidence type="ECO:0000256" key="4">
    <source>
        <dbReference type="ARBA" id="ARBA00023004"/>
    </source>
</evidence>
<keyword evidence="3" id="KW-0479">Metal-binding</keyword>
<dbReference type="SUPFAM" id="SSF46458">
    <property type="entry name" value="Globin-like"/>
    <property type="match status" value="1"/>
</dbReference>
<dbReference type="Pfam" id="PF00042">
    <property type="entry name" value="Globin"/>
    <property type="match status" value="1"/>
</dbReference>
<accession>A0ABX0U880</accession>
<evidence type="ECO:0000256" key="3">
    <source>
        <dbReference type="ARBA" id="ARBA00022723"/>
    </source>
</evidence>
<protein>
    <submittedName>
        <fullName evidence="7">Hemoglobin-like flavoprotein</fullName>
    </submittedName>
</protein>
<sequence>MSSFLSKLFGKKKTETVAEKEEIIPAKTIELVQVSFEAVKPIAATAADIFYSKLFELDPKLKPMFPAADKDKMKEQGNKLMTMLSAAVAGLSNIEALIPVLQDLGKRHIAYRVEKSHYDTVGAALIGTLAVGLGDDFTPEVKQAWTDVYGLMASVMIEAAY</sequence>
<dbReference type="Gene3D" id="1.10.490.10">
    <property type="entry name" value="Globins"/>
    <property type="match status" value="1"/>
</dbReference>
<evidence type="ECO:0000313" key="8">
    <source>
        <dbReference type="Proteomes" id="UP000745859"/>
    </source>
</evidence>
<dbReference type="InterPro" id="IPR000971">
    <property type="entry name" value="Globin"/>
</dbReference>
<proteinExistence type="inferred from homology"/>
<keyword evidence="1 5" id="KW-0349">Heme</keyword>
<evidence type="ECO:0000256" key="2">
    <source>
        <dbReference type="ARBA" id="ARBA00022621"/>
    </source>
</evidence>
<comment type="similarity">
    <text evidence="5">Belongs to the globin family.</text>
</comment>
<reference evidence="7 8" key="1">
    <citation type="submission" date="2020-03" db="EMBL/GenBank/DDBJ databases">
        <title>Genomic Encyclopedia of Type Strains, Phase IV (KMG-IV): sequencing the most valuable type-strain genomes for metagenomic binning, comparative biology and taxonomic classification.</title>
        <authorList>
            <person name="Goeker M."/>
        </authorList>
    </citation>
    <scope>NUCLEOTIDE SEQUENCE [LARGE SCALE GENOMIC DNA]</scope>
    <source>
        <strain evidence="7 8">DSM 101599</strain>
    </source>
</reference>
<gene>
    <name evidence="7" type="ORF">FHR24_000827</name>
</gene>
<dbReference type="RefSeq" id="WP_208412282.1">
    <property type="nucleotide sequence ID" value="NZ_JAASQL010000001.1"/>
</dbReference>
<evidence type="ECO:0000259" key="6">
    <source>
        <dbReference type="PROSITE" id="PS01033"/>
    </source>
</evidence>
<name>A0ABX0U880_9FLAO</name>
<dbReference type="Proteomes" id="UP000745859">
    <property type="component" value="Unassembled WGS sequence"/>
</dbReference>
<feature type="domain" description="Globin" evidence="6">
    <location>
        <begin position="23"/>
        <end position="161"/>
    </location>
</feature>
<keyword evidence="8" id="KW-1185">Reference proteome</keyword>
<organism evidence="7 8">
    <name type="scientific">Wenyingzhuangia heitensis</name>
    <dbReference type="NCBI Taxonomy" id="1487859"/>
    <lineage>
        <taxon>Bacteria</taxon>
        <taxon>Pseudomonadati</taxon>
        <taxon>Bacteroidota</taxon>
        <taxon>Flavobacteriia</taxon>
        <taxon>Flavobacteriales</taxon>
        <taxon>Flavobacteriaceae</taxon>
        <taxon>Wenyingzhuangia</taxon>
    </lineage>
</organism>
<evidence type="ECO:0000256" key="1">
    <source>
        <dbReference type="ARBA" id="ARBA00022617"/>
    </source>
</evidence>
<dbReference type="PROSITE" id="PS01033">
    <property type="entry name" value="GLOBIN"/>
    <property type="match status" value="1"/>
</dbReference>
<keyword evidence="2 5" id="KW-0561">Oxygen transport</keyword>
<evidence type="ECO:0000313" key="7">
    <source>
        <dbReference type="EMBL" id="NIJ44388.1"/>
    </source>
</evidence>